<reference evidence="1" key="1">
    <citation type="submission" date="2021-05" db="EMBL/GenBank/DDBJ databases">
        <authorList>
            <person name="Alioto T."/>
            <person name="Alioto T."/>
            <person name="Gomez Garrido J."/>
        </authorList>
    </citation>
    <scope>NUCLEOTIDE SEQUENCE</scope>
</reference>
<accession>A0A8D8QXH1</accession>
<organism evidence="1">
    <name type="scientific">Cacopsylla melanoneura</name>
    <dbReference type="NCBI Taxonomy" id="428564"/>
    <lineage>
        <taxon>Eukaryota</taxon>
        <taxon>Metazoa</taxon>
        <taxon>Ecdysozoa</taxon>
        <taxon>Arthropoda</taxon>
        <taxon>Hexapoda</taxon>
        <taxon>Insecta</taxon>
        <taxon>Pterygota</taxon>
        <taxon>Neoptera</taxon>
        <taxon>Paraneoptera</taxon>
        <taxon>Hemiptera</taxon>
        <taxon>Sternorrhyncha</taxon>
        <taxon>Psylloidea</taxon>
        <taxon>Psyllidae</taxon>
        <taxon>Psyllinae</taxon>
        <taxon>Cacopsylla</taxon>
    </lineage>
</organism>
<sequence length="104" mass="12068">MHGMINTSGLTYHTSNNLLLDPPERKCRNFIILTKNLENSAELLGRQRDSRIVFIAYMSSYLIKQFLSESLSHNLLNLLIIADPNLQHDEFNKVRSYNTMNSIR</sequence>
<protein>
    <submittedName>
        <fullName evidence="1">Uncharacterized protein</fullName>
    </submittedName>
</protein>
<name>A0A8D8QXH1_9HEMI</name>
<evidence type="ECO:0000313" key="1">
    <source>
        <dbReference type="EMBL" id="CAG6639487.1"/>
    </source>
</evidence>
<proteinExistence type="predicted"/>
<dbReference type="AlphaFoldDB" id="A0A8D8QXH1"/>
<dbReference type="EMBL" id="HBUF01107438">
    <property type="protein sequence ID" value="CAG6639487.1"/>
    <property type="molecule type" value="Transcribed_RNA"/>
</dbReference>
<dbReference type="EMBL" id="HBUF01107437">
    <property type="protein sequence ID" value="CAG6639486.1"/>
    <property type="molecule type" value="Transcribed_RNA"/>
</dbReference>